<feature type="domain" description="C-type lectin" evidence="14">
    <location>
        <begin position="292"/>
        <end position="419"/>
    </location>
</feature>
<dbReference type="InterPro" id="IPR023415">
    <property type="entry name" value="LDLR_class-A_CS"/>
</dbReference>
<dbReference type="Gene3D" id="3.10.100.10">
    <property type="entry name" value="Mannose-Binding Protein A, subunit A"/>
    <property type="match status" value="1"/>
</dbReference>
<comment type="cofactor">
    <cofactor evidence="1">
        <name>Ca(2+)</name>
        <dbReference type="ChEBI" id="CHEBI:29108"/>
    </cofactor>
</comment>
<feature type="disulfide bond" evidence="10">
    <location>
        <begin position="525"/>
        <end position="537"/>
    </location>
</feature>
<dbReference type="SUPFAM" id="SSF63712">
    <property type="entry name" value="Nicotinic receptor ligand binding domain-like"/>
    <property type="match status" value="1"/>
</dbReference>
<evidence type="ECO:0000256" key="11">
    <source>
        <dbReference type="PROSITE-ProRule" id="PRU01172"/>
    </source>
</evidence>
<dbReference type="InterPro" id="IPR018000">
    <property type="entry name" value="Neurotransmitter_ion_chnl_CS"/>
</dbReference>
<dbReference type="GO" id="GO:0046872">
    <property type="term" value="F:metal ion binding"/>
    <property type="evidence" value="ECO:0007669"/>
    <property type="project" value="UniProtKB-KW"/>
</dbReference>
<proteinExistence type="predicted"/>
<protein>
    <submittedName>
        <fullName evidence="16">Putative glycine receptor subunit alpha-2 isoformX1</fullName>
    </submittedName>
</protein>
<feature type="disulfide bond" evidence="10">
    <location>
        <begin position="532"/>
        <end position="550"/>
    </location>
</feature>
<keyword evidence="13" id="KW-0812">Transmembrane</keyword>
<dbReference type="SMART" id="SM00192">
    <property type="entry name" value="LDLa"/>
    <property type="match status" value="1"/>
</dbReference>
<dbReference type="InterPro" id="IPR036734">
    <property type="entry name" value="Neur_chan_lig-bd_sf"/>
</dbReference>
<dbReference type="PROSITE" id="PS51828">
    <property type="entry name" value="PTX_2"/>
    <property type="match status" value="1"/>
</dbReference>
<gene>
    <name evidence="16" type="ORF">C7M84_007819</name>
</gene>
<dbReference type="FunFam" id="4.10.400.10:FF:000034">
    <property type="entry name" value="Low-density lipoprotein receptor-related protein 2"/>
    <property type="match status" value="1"/>
</dbReference>
<dbReference type="PANTHER" id="PTHR19277:SF161">
    <property type="entry name" value="LAMININ G DOMAIN-CONTAINING PROTEIN"/>
    <property type="match status" value="1"/>
</dbReference>
<dbReference type="Gene3D" id="4.10.400.10">
    <property type="entry name" value="Low-density Lipoprotein Receptor"/>
    <property type="match status" value="1"/>
</dbReference>
<dbReference type="PROSITE" id="PS01209">
    <property type="entry name" value="LDLRA_1"/>
    <property type="match status" value="1"/>
</dbReference>
<comment type="caution">
    <text evidence="16">The sequence shown here is derived from an EMBL/GenBank/DDBJ whole genome shotgun (WGS) entry which is preliminary data.</text>
</comment>
<dbReference type="SMART" id="SM00034">
    <property type="entry name" value="CLECT"/>
    <property type="match status" value="1"/>
</dbReference>
<dbReference type="CDD" id="cd00037">
    <property type="entry name" value="CLECT"/>
    <property type="match status" value="1"/>
</dbReference>
<evidence type="ECO:0000256" key="13">
    <source>
        <dbReference type="SAM" id="Phobius"/>
    </source>
</evidence>
<dbReference type="InterPro" id="IPR006202">
    <property type="entry name" value="Neur_chan_lig-bd"/>
</dbReference>
<dbReference type="SUPFAM" id="SSF90112">
    <property type="entry name" value="Neurotransmitter-gated ion-channel transmembrane pore"/>
    <property type="match status" value="1"/>
</dbReference>
<evidence type="ECO:0000256" key="10">
    <source>
        <dbReference type="PROSITE-ProRule" id="PRU00124"/>
    </source>
</evidence>
<dbReference type="PROSITE" id="PS50068">
    <property type="entry name" value="LDLRA_2"/>
    <property type="match status" value="1"/>
</dbReference>
<dbReference type="SMART" id="SM00159">
    <property type="entry name" value="PTX"/>
    <property type="match status" value="1"/>
</dbReference>
<keyword evidence="7 13" id="KW-0472">Membrane</keyword>
<evidence type="ECO:0000256" key="3">
    <source>
        <dbReference type="ARBA" id="ARBA00022723"/>
    </source>
</evidence>
<dbReference type="CDD" id="cd00112">
    <property type="entry name" value="LDLa"/>
    <property type="match status" value="1"/>
</dbReference>
<evidence type="ECO:0000256" key="8">
    <source>
        <dbReference type="ARBA" id="ARBA00023157"/>
    </source>
</evidence>
<dbReference type="SUPFAM" id="SSF56436">
    <property type="entry name" value="C-type lectin-like"/>
    <property type="match status" value="1"/>
</dbReference>
<evidence type="ECO:0000256" key="7">
    <source>
        <dbReference type="ARBA" id="ARBA00023136"/>
    </source>
</evidence>
<evidence type="ECO:0000259" key="14">
    <source>
        <dbReference type="PROSITE" id="PS50041"/>
    </source>
</evidence>
<evidence type="ECO:0000256" key="6">
    <source>
        <dbReference type="ARBA" id="ARBA00022837"/>
    </source>
</evidence>
<dbReference type="GO" id="GO:0016020">
    <property type="term" value="C:membrane"/>
    <property type="evidence" value="ECO:0007669"/>
    <property type="project" value="UniProtKB-SubCell"/>
</dbReference>
<dbReference type="PROSITE" id="PS00236">
    <property type="entry name" value="NEUROTR_ION_CHANNEL"/>
    <property type="match status" value="1"/>
</dbReference>
<evidence type="ECO:0000313" key="17">
    <source>
        <dbReference type="Proteomes" id="UP000283509"/>
    </source>
</evidence>
<dbReference type="EMBL" id="QCYY01000002">
    <property type="protein sequence ID" value="ROT86098.1"/>
    <property type="molecule type" value="Genomic_DNA"/>
</dbReference>
<evidence type="ECO:0000256" key="12">
    <source>
        <dbReference type="SAM" id="MobiDB-lite"/>
    </source>
</evidence>
<keyword evidence="6" id="KW-0106">Calcium</keyword>
<evidence type="ECO:0000256" key="5">
    <source>
        <dbReference type="ARBA" id="ARBA00022737"/>
    </source>
</evidence>
<feature type="disulfide bond" evidence="10">
    <location>
        <begin position="544"/>
        <end position="559"/>
    </location>
</feature>
<organism evidence="16 17">
    <name type="scientific">Penaeus vannamei</name>
    <name type="common">Whiteleg shrimp</name>
    <name type="synonym">Litopenaeus vannamei</name>
    <dbReference type="NCBI Taxonomy" id="6689"/>
    <lineage>
        <taxon>Eukaryota</taxon>
        <taxon>Metazoa</taxon>
        <taxon>Ecdysozoa</taxon>
        <taxon>Arthropoda</taxon>
        <taxon>Crustacea</taxon>
        <taxon>Multicrustacea</taxon>
        <taxon>Malacostraca</taxon>
        <taxon>Eumalacostraca</taxon>
        <taxon>Eucarida</taxon>
        <taxon>Decapoda</taxon>
        <taxon>Dendrobranchiata</taxon>
        <taxon>Penaeoidea</taxon>
        <taxon>Penaeidae</taxon>
        <taxon>Penaeus</taxon>
    </lineage>
</organism>
<dbReference type="Pfam" id="PF02931">
    <property type="entry name" value="Neur_chan_LBD"/>
    <property type="match status" value="1"/>
</dbReference>
<feature type="region of interest" description="Disordered" evidence="12">
    <location>
        <begin position="872"/>
        <end position="925"/>
    </location>
</feature>
<comment type="caution">
    <text evidence="11">Lacks conserved residue(s) required for the propagation of feature annotation.</text>
</comment>
<comment type="subcellular location">
    <subcellularLocation>
        <location evidence="2">Membrane</location>
        <topology evidence="2">Multi-pass membrane protein</topology>
    </subcellularLocation>
</comment>
<accession>A0A423UBM2</accession>
<dbReference type="InterPro" id="IPR051360">
    <property type="entry name" value="Neuronal_Pentraxin_Related"/>
</dbReference>
<dbReference type="InterPro" id="IPR016186">
    <property type="entry name" value="C-type_lectin-like/link_sf"/>
</dbReference>
<keyword evidence="5" id="KW-0677">Repeat</keyword>
<dbReference type="GO" id="GO:0005230">
    <property type="term" value="F:extracellular ligand-gated monoatomic ion channel activity"/>
    <property type="evidence" value="ECO:0007669"/>
    <property type="project" value="InterPro"/>
</dbReference>
<feature type="transmembrane region" description="Helical" evidence="13">
    <location>
        <begin position="845"/>
        <end position="864"/>
    </location>
</feature>
<dbReference type="InterPro" id="IPR016187">
    <property type="entry name" value="CTDL_fold"/>
</dbReference>
<dbReference type="Pfam" id="PF00354">
    <property type="entry name" value="Pentaxin"/>
    <property type="match status" value="1"/>
</dbReference>
<dbReference type="SUPFAM" id="SSF57424">
    <property type="entry name" value="LDL receptor-like module"/>
    <property type="match status" value="1"/>
</dbReference>
<evidence type="ECO:0000259" key="15">
    <source>
        <dbReference type="PROSITE" id="PS51828"/>
    </source>
</evidence>
<evidence type="ECO:0000256" key="4">
    <source>
        <dbReference type="ARBA" id="ARBA00022729"/>
    </source>
</evidence>
<name>A0A423UBM2_PENVA</name>
<dbReference type="Gene3D" id="2.60.120.200">
    <property type="match status" value="1"/>
</dbReference>
<dbReference type="InterPro" id="IPR013320">
    <property type="entry name" value="ConA-like_dom_sf"/>
</dbReference>
<dbReference type="OrthoDB" id="6339877at2759"/>
<dbReference type="PANTHER" id="PTHR19277">
    <property type="entry name" value="PENTRAXIN"/>
    <property type="match status" value="1"/>
</dbReference>
<evidence type="ECO:0000313" key="16">
    <source>
        <dbReference type="EMBL" id="ROT86098.1"/>
    </source>
</evidence>
<dbReference type="PROSITE" id="PS50041">
    <property type="entry name" value="C_TYPE_LECTIN_2"/>
    <property type="match status" value="1"/>
</dbReference>
<feature type="transmembrane region" description="Helical" evidence="13">
    <location>
        <begin position="780"/>
        <end position="801"/>
    </location>
</feature>
<keyword evidence="8 10" id="KW-1015">Disulfide bond</keyword>
<keyword evidence="3" id="KW-0479">Metal-binding</keyword>
<dbReference type="Pfam" id="PF00057">
    <property type="entry name" value="Ldl_recept_a"/>
    <property type="match status" value="1"/>
</dbReference>
<sequence>MENTVDFSLITIRAPSLEPLVRLNPSARTPLHSHPEAFRGRGGESVRHWARSCSDGGVTQFRMGAGLGGSHAGLRRGAGRSPQSSRVLVLQKGGKPSARSYARLLTPLPELSDFTACYRIYMYRFREESTLISYATESDKDNELRMDHRLSGYNVAFHGLWASSDVETPLQYWAHYCFAMQLQAGNWTIFKDGVRRGSGVFPPARRSSRMGVLIVGQEQDSLNGGFNEDQSFCGEFTEFNIWPKVLDDETIRQLATCEAYAEGDAISWTRLSWQTVGGVAWAARERTNICSFSTRRITFFPDRFTLPKAISFCQVVGGNITVPLSEAENKWLYDLTSQKGSFCSGGDADSYLWLGAHDAKKEGEWRYLDTGDPIPWVGPWKGEGPDGDEAENCLVMMYDNSASKWSDISCGETNSYCVACEYAERAIFYLKGKGICPTSPFNQQYILEGESGGKPALLGFFHSDITWNANTGAWVLASLKVEGAIARWAPAKKGEYPFGTKPWTLSTEACGLRSGDVVNLTLSVCGEGQFTCSDGSCISLSKRCDMLIDCGDQSDEEDCSLVQFPEDYNRAIPPAPPAPNKPLQIKFLIDIVAITAITAHDSSLVAKVQVRLQWFDRRLKYFNLKADRSLNRLSAESAKAIWTPKVYFKNAHGNVFSNQDEGASVECVRRGLSKRSSVRVSEEANVYPGHENPLEMSQLYTVSYTCDFDLNMFPFDTQTCSMNFSLVSGGAAYMRLQAGEAKYSGTNTLIEYEIGKVKQAAGVENHYSTMRVDVQFSRRSGHYVITHHLPIAFILILAYGTLFLKLPTFLDRIIVSLSSFLLAVSIFSQVCSGLPKTAYFKMVDIWLFVCLILIFAIVVCHATIEYVSEEGDLSSGRSSTASGRITRVQPDPTRPLSHKNGILAPTDPVPVETYPQERREEYQDPGVPKPVVWPPHVMALMAGRICIPVTFVIFNLAYWSSAMQ</sequence>
<evidence type="ECO:0000256" key="9">
    <source>
        <dbReference type="ARBA" id="ARBA00023180"/>
    </source>
</evidence>
<keyword evidence="17" id="KW-1185">Reference proteome</keyword>
<dbReference type="InterPro" id="IPR001304">
    <property type="entry name" value="C-type_lectin-like"/>
</dbReference>
<dbReference type="InterPro" id="IPR001759">
    <property type="entry name" value="PTX_dom"/>
</dbReference>
<dbReference type="PRINTS" id="PR00895">
    <property type="entry name" value="PENTAXIN"/>
</dbReference>
<dbReference type="Gene3D" id="1.20.58.390">
    <property type="entry name" value="Neurotransmitter-gated ion-channel transmembrane domain"/>
    <property type="match status" value="1"/>
</dbReference>
<evidence type="ECO:0000256" key="1">
    <source>
        <dbReference type="ARBA" id="ARBA00001913"/>
    </source>
</evidence>
<dbReference type="SUPFAM" id="SSF49899">
    <property type="entry name" value="Concanavalin A-like lectins/glucanases"/>
    <property type="match status" value="1"/>
</dbReference>
<dbReference type="InterPro" id="IPR036055">
    <property type="entry name" value="LDL_receptor-like_sf"/>
</dbReference>
<keyword evidence="4" id="KW-0732">Signal</keyword>
<reference evidence="16 17" key="1">
    <citation type="submission" date="2018-04" db="EMBL/GenBank/DDBJ databases">
        <authorList>
            <person name="Zhang X."/>
            <person name="Yuan J."/>
            <person name="Li F."/>
            <person name="Xiang J."/>
        </authorList>
    </citation>
    <scope>NUCLEOTIDE SEQUENCE [LARGE SCALE GENOMIC DNA]</scope>
    <source>
        <tissue evidence="16">Muscle</tissue>
    </source>
</reference>
<dbReference type="Proteomes" id="UP000283509">
    <property type="component" value="Unassembled WGS sequence"/>
</dbReference>
<dbReference type="Gene3D" id="2.70.170.10">
    <property type="entry name" value="Neurotransmitter-gated ion-channel ligand-binding domain"/>
    <property type="match status" value="1"/>
</dbReference>
<dbReference type="InterPro" id="IPR038050">
    <property type="entry name" value="Neuro_actylchol_rec"/>
</dbReference>
<dbReference type="InterPro" id="IPR002172">
    <property type="entry name" value="LDrepeatLR_classA_rpt"/>
</dbReference>
<evidence type="ECO:0000256" key="2">
    <source>
        <dbReference type="ARBA" id="ARBA00004141"/>
    </source>
</evidence>
<feature type="domain" description="Pentraxin (PTX)" evidence="15">
    <location>
        <begin position="84"/>
        <end position="290"/>
    </location>
</feature>
<dbReference type="InterPro" id="IPR036719">
    <property type="entry name" value="Neuro-gated_channel_TM_sf"/>
</dbReference>
<reference evidence="16 17" key="2">
    <citation type="submission" date="2019-01" db="EMBL/GenBank/DDBJ databases">
        <title>The decoding of complex shrimp genome reveals the adaptation for benthos swimmer, frequently molting mechanism and breeding impact on genome.</title>
        <authorList>
            <person name="Sun Y."/>
            <person name="Gao Y."/>
            <person name="Yu Y."/>
        </authorList>
    </citation>
    <scope>NUCLEOTIDE SEQUENCE [LARGE SCALE GENOMIC DNA]</scope>
    <source>
        <tissue evidence="16">Muscle</tissue>
    </source>
</reference>
<feature type="transmembrane region" description="Helical" evidence="13">
    <location>
        <begin position="937"/>
        <end position="959"/>
    </location>
</feature>
<dbReference type="AlphaFoldDB" id="A0A423UBM2"/>
<keyword evidence="9" id="KW-0325">Glycoprotein</keyword>
<dbReference type="Pfam" id="PF00059">
    <property type="entry name" value="Lectin_C"/>
    <property type="match status" value="1"/>
</dbReference>
<keyword evidence="16" id="KW-0675">Receptor</keyword>
<keyword evidence="13" id="KW-1133">Transmembrane helix</keyword>